<dbReference type="PANTHER" id="PTHR43547">
    <property type="entry name" value="TWO-COMPONENT HISTIDINE KINASE"/>
    <property type="match status" value="1"/>
</dbReference>
<dbReference type="Proteomes" id="UP000195975">
    <property type="component" value="Unassembled WGS sequence"/>
</dbReference>
<dbReference type="GO" id="GO:0003700">
    <property type="term" value="F:DNA-binding transcription factor activity"/>
    <property type="evidence" value="ECO:0007669"/>
    <property type="project" value="InterPro"/>
</dbReference>
<evidence type="ECO:0000313" key="12">
    <source>
        <dbReference type="EMBL" id="OUO05881.1"/>
    </source>
</evidence>
<proteinExistence type="predicted"/>
<dbReference type="Gene3D" id="2.130.10.10">
    <property type="entry name" value="YVTN repeat-like/Quinoprotein amine dehydrogenase"/>
    <property type="match status" value="2"/>
</dbReference>
<dbReference type="RefSeq" id="WP_087375374.1">
    <property type="nucleotide sequence ID" value="NZ_CAJLBM010000011.1"/>
</dbReference>
<dbReference type="EMBL" id="NFIJ01000005">
    <property type="protein sequence ID" value="OUO05881.1"/>
    <property type="molecule type" value="Genomic_DNA"/>
</dbReference>
<dbReference type="InterPro" id="IPR003661">
    <property type="entry name" value="HisK_dim/P_dom"/>
</dbReference>
<feature type="modified residue" description="4-aspartylphosphate" evidence="7">
    <location>
        <position position="1116"/>
    </location>
</feature>
<sequence length="1318" mass="151120">MRLLLTTIINLLLLLLPYSGKAHDLYFRHYTNKQGLSHNTVYCALQDKKGFMWFGTDDGLNRFDGHQFRIYRYNSYDPESLPNDRIISLFEDSTGRIWVCTYSHTCYYDYQTDAFHPLTFSDSNNTPEYFQQIREDKKGNLWLMSYNRIARYALSGESSPHFYPEGEQISLIDITMDEENEPILAGRSDLFFYKPEADKFVRIPVLTEKEKGNPISLTRLCLVPDWGILVGTDRAGLKFYDRNSRNTETIIPDIQVRDIKQCNENTYWIASESGVYILNMTDRSITHLQKSLTNEYTISDNAVYSITKDREGGIWVTTFFGGINYLPKEYIPFKYFIGGKTHPGMPGNAVREICPDQYGNLWLGTEDNGINRYSPATGEITNFSRTNPAHPLSATNIHGLLADDSRLWVGTFNTGIDLLDIPSGKIIKRYTRSNTDNLLPSDFILCFCKLSEDEILIGTSEGLVLFRKKEECFIPWGTEIKSMVRQIYKDSKGDIWVATTSGAYRYSKTEKKFAHYTSNRERSQTIGDNNVTSIFEDSKNRIWVATVYGFSLYNEISDSFNRITVENGLPSNIVHRILEDDEHFFWIATANGLVRFNPETYVMKTFSYTDGLPEAQFNYCSAYKMPDGTMYMGTINGMIAFNPRDFKEDVYSPSVCITRIDVQDDRIGAPKYNVNRILESGELKLPHNRSTFTLSYVALSYTSPDAIQYAYRLDGSDKDWIYMKQNKDVTFANLSPGDYVFRVKSTNSSGVWQDNETTLRITVTPPFWATGWAYLIYFLTVCLLIVLWYYYKKAKLEEKHRINREIFETKKEKELYDAKIQFFTFITHEIRTPLTLIKAPLEKILRSGDGTPATQENLRIIEKNTGRLLDLSNQLLDFRKTESRGFKLNYVTTDVVLWLETILHPFRPAFEQGNKHFTVKLPELPFEASLDREAFSKIVSNLVSNALKYSDSRISLELLPPSGEERMFTLLVTNDGHLIPDSETENIFNPFYRLKETENRQGSGIGLSLAHSLAEFHRGRLFYRQTPDGLNQFVLKLPEQQEDSYRIAAGNEKEKVEMVTLTETGKSVILIVEDQDDMRHFIARELAEMYQVVEAENGKVALDLVRKNTVNLIISDVMMPIMDGFELCNEVKNDVNVSHIPFILLTAQHNLQSRLKGLNTGADAYMEKPFSIELLTAQVSNLLKSRELLNKTYLEKPFTPVASLAVSQVDDIFLHKLNDYLEENLSNEALSVEMLADTMGMSTSSLYRKVKGLSGLSPNDFIRIARLKKAILLMQNGENRISEIAFQVGFSSPAYFSTCFQKQYGKTPSEYLKQAGTK</sequence>
<keyword evidence="5" id="KW-0238">DNA-binding</keyword>
<evidence type="ECO:0000259" key="9">
    <source>
        <dbReference type="PROSITE" id="PS01124"/>
    </source>
</evidence>
<dbReference type="InterPro" id="IPR036097">
    <property type="entry name" value="HisK_dim/P_sf"/>
</dbReference>
<keyword evidence="8" id="KW-0472">Membrane</keyword>
<dbReference type="InterPro" id="IPR005467">
    <property type="entry name" value="His_kinase_dom"/>
</dbReference>
<feature type="domain" description="Histidine kinase" evidence="10">
    <location>
        <begin position="825"/>
        <end position="1041"/>
    </location>
</feature>
<dbReference type="Pfam" id="PF00512">
    <property type="entry name" value="HisKA"/>
    <property type="match status" value="1"/>
</dbReference>
<dbReference type="InterPro" id="IPR020449">
    <property type="entry name" value="Tscrpt_reg_AraC-type_HTH"/>
</dbReference>
<dbReference type="GO" id="GO:0043565">
    <property type="term" value="F:sequence-specific DNA binding"/>
    <property type="evidence" value="ECO:0007669"/>
    <property type="project" value="InterPro"/>
</dbReference>
<dbReference type="Gene3D" id="3.30.565.10">
    <property type="entry name" value="Histidine kinase-like ATPase, C-terminal domain"/>
    <property type="match status" value="1"/>
</dbReference>
<dbReference type="SUPFAM" id="SSF52172">
    <property type="entry name" value="CheY-like"/>
    <property type="match status" value="1"/>
</dbReference>
<comment type="catalytic activity">
    <reaction evidence="1">
        <text>ATP + protein L-histidine = ADP + protein N-phospho-L-histidine.</text>
        <dbReference type="EC" id="2.7.13.3"/>
    </reaction>
</comment>
<dbReference type="Gene3D" id="1.10.10.60">
    <property type="entry name" value="Homeodomain-like"/>
    <property type="match status" value="2"/>
</dbReference>
<dbReference type="InterPro" id="IPR011006">
    <property type="entry name" value="CheY-like_superfamily"/>
</dbReference>
<dbReference type="InterPro" id="IPR015943">
    <property type="entry name" value="WD40/YVTN_repeat-like_dom_sf"/>
</dbReference>
<evidence type="ECO:0000256" key="8">
    <source>
        <dbReference type="SAM" id="Phobius"/>
    </source>
</evidence>
<dbReference type="Pfam" id="PF02518">
    <property type="entry name" value="HATPase_c"/>
    <property type="match status" value="1"/>
</dbReference>
<keyword evidence="12" id="KW-0808">Transferase</keyword>
<dbReference type="SUPFAM" id="SSF63829">
    <property type="entry name" value="Calcium-dependent phosphotriesterase"/>
    <property type="match status" value="3"/>
</dbReference>
<dbReference type="Pfam" id="PF07494">
    <property type="entry name" value="Reg_prop"/>
    <property type="match status" value="5"/>
</dbReference>
<dbReference type="InterPro" id="IPR003594">
    <property type="entry name" value="HATPase_dom"/>
</dbReference>
<dbReference type="FunFam" id="3.40.50.2300:FF:000138">
    <property type="entry name" value="Two-component system sensor histidine kinase/response regulator"/>
    <property type="match status" value="1"/>
</dbReference>
<evidence type="ECO:0000256" key="6">
    <source>
        <dbReference type="ARBA" id="ARBA00023163"/>
    </source>
</evidence>
<protein>
    <recommendedName>
        <fullName evidence="2">histidine kinase</fullName>
        <ecNumber evidence="2">2.7.13.3</ecNumber>
    </recommendedName>
</protein>
<dbReference type="SMART" id="SM00342">
    <property type="entry name" value="HTH_ARAC"/>
    <property type="match status" value="1"/>
</dbReference>
<dbReference type="EC" id="2.7.13.3" evidence="2"/>
<dbReference type="GO" id="GO:0000155">
    <property type="term" value="F:phosphorelay sensor kinase activity"/>
    <property type="evidence" value="ECO:0007669"/>
    <property type="project" value="InterPro"/>
</dbReference>
<dbReference type="InterPro" id="IPR036890">
    <property type="entry name" value="HATPase_C_sf"/>
</dbReference>
<dbReference type="InterPro" id="IPR011123">
    <property type="entry name" value="Y_Y_Y"/>
</dbReference>
<dbReference type="InterPro" id="IPR018060">
    <property type="entry name" value="HTH_AraC"/>
</dbReference>
<evidence type="ECO:0000256" key="4">
    <source>
        <dbReference type="ARBA" id="ARBA00023015"/>
    </source>
</evidence>
<evidence type="ECO:0000256" key="2">
    <source>
        <dbReference type="ARBA" id="ARBA00012438"/>
    </source>
</evidence>
<feature type="transmembrane region" description="Helical" evidence="8">
    <location>
        <begin position="771"/>
        <end position="791"/>
    </location>
</feature>
<evidence type="ECO:0000256" key="1">
    <source>
        <dbReference type="ARBA" id="ARBA00000085"/>
    </source>
</evidence>
<keyword evidence="3 7" id="KW-0597">Phosphoprotein</keyword>
<dbReference type="InterPro" id="IPR011110">
    <property type="entry name" value="Reg_prop"/>
</dbReference>
<organism evidence="12 13">
    <name type="scientific">Parabacteroides johnsonii</name>
    <dbReference type="NCBI Taxonomy" id="387661"/>
    <lineage>
        <taxon>Bacteria</taxon>
        <taxon>Pseudomonadati</taxon>
        <taxon>Bacteroidota</taxon>
        <taxon>Bacteroidia</taxon>
        <taxon>Bacteroidales</taxon>
        <taxon>Tannerellaceae</taxon>
        <taxon>Parabacteroides</taxon>
    </lineage>
</organism>
<feature type="domain" description="HTH araC/xylS-type" evidence="9">
    <location>
        <begin position="1215"/>
        <end position="1314"/>
    </location>
</feature>
<evidence type="ECO:0000313" key="13">
    <source>
        <dbReference type="Proteomes" id="UP000195975"/>
    </source>
</evidence>
<dbReference type="CDD" id="cd00082">
    <property type="entry name" value="HisKA"/>
    <property type="match status" value="1"/>
</dbReference>
<dbReference type="PROSITE" id="PS50109">
    <property type="entry name" value="HIS_KIN"/>
    <property type="match status" value="1"/>
</dbReference>
<dbReference type="SUPFAM" id="SSF47384">
    <property type="entry name" value="Homodimeric domain of signal transducing histidine kinase"/>
    <property type="match status" value="1"/>
</dbReference>
<dbReference type="InterPro" id="IPR001789">
    <property type="entry name" value="Sig_transdc_resp-reg_receiver"/>
</dbReference>
<evidence type="ECO:0000259" key="11">
    <source>
        <dbReference type="PROSITE" id="PS50110"/>
    </source>
</evidence>
<reference evidence="13" key="1">
    <citation type="submission" date="2017-04" db="EMBL/GenBank/DDBJ databases">
        <title>Function of individual gut microbiota members based on whole genome sequencing of pure cultures obtained from chicken caecum.</title>
        <authorList>
            <person name="Medvecky M."/>
            <person name="Cejkova D."/>
            <person name="Polansky O."/>
            <person name="Karasova D."/>
            <person name="Kubasova T."/>
            <person name="Cizek A."/>
            <person name="Rychlik I."/>
        </authorList>
    </citation>
    <scope>NUCLEOTIDE SEQUENCE [LARGE SCALE GENOMIC DNA]</scope>
    <source>
        <strain evidence="13">An42</strain>
    </source>
</reference>
<dbReference type="SUPFAM" id="SSF55874">
    <property type="entry name" value="ATPase domain of HSP90 chaperone/DNA topoisomerase II/histidine kinase"/>
    <property type="match status" value="1"/>
</dbReference>
<dbReference type="SMART" id="SM00387">
    <property type="entry name" value="HATPase_c"/>
    <property type="match status" value="1"/>
</dbReference>
<dbReference type="FunFam" id="2.60.40.10:FF:000791">
    <property type="entry name" value="Two-component system sensor histidine kinase/response regulator"/>
    <property type="match status" value="1"/>
</dbReference>
<dbReference type="Pfam" id="PF07495">
    <property type="entry name" value="Y_Y_Y"/>
    <property type="match status" value="1"/>
</dbReference>
<dbReference type="FunFam" id="1.10.287.130:FF:000045">
    <property type="entry name" value="Two-component system sensor histidine kinase/response regulator"/>
    <property type="match status" value="1"/>
</dbReference>
<dbReference type="Pfam" id="PF00072">
    <property type="entry name" value="Response_reg"/>
    <property type="match status" value="1"/>
</dbReference>
<evidence type="ECO:0000256" key="7">
    <source>
        <dbReference type="PROSITE-ProRule" id="PRU00169"/>
    </source>
</evidence>
<dbReference type="SUPFAM" id="SSF46689">
    <property type="entry name" value="Homeodomain-like"/>
    <property type="match status" value="1"/>
</dbReference>
<dbReference type="InterPro" id="IPR013783">
    <property type="entry name" value="Ig-like_fold"/>
</dbReference>
<dbReference type="Gene3D" id="2.60.40.10">
    <property type="entry name" value="Immunoglobulins"/>
    <property type="match status" value="1"/>
</dbReference>
<dbReference type="PROSITE" id="PS00041">
    <property type="entry name" value="HTH_ARAC_FAMILY_1"/>
    <property type="match status" value="1"/>
</dbReference>
<keyword evidence="8" id="KW-1133">Transmembrane helix</keyword>
<evidence type="ECO:0000259" key="10">
    <source>
        <dbReference type="PROSITE" id="PS50109"/>
    </source>
</evidence>
<dbReference type="Gene3D" id="1.10.287.130">
    <property type="match status" value="1"/>
</dbReference>
<dbReference type="PROSITE" id="PS50110">
    <property type="entry name" value="RESPONSE_REGULATORY"/>
    <property type="match status" value="1"/>
</dbReference>
<comment type="caution">
    <text evidence="12">The sequence shown here is derived from an EMBL/GenBank/DDBJ whole genome shotgun (WGS) entry which is preliminary data.</text>
</comment>
<dbReference type="InterPro" id="IPR018062">
    <property type="entry name" value="HTH_AraC-typ_CS"/>
</dbReference>
<gene>
    <name evidence="12" type="ORF">B5F96_07390</name>
</gene>
<name>A0A9Q5SSS4_9BACT</name>
<dbReference type="SMART" id="SM00388">
    <property type="entry name" value="HisKA"/>
    <property type="match status" value="1"/>
</dbReference>
<dbReference type="PRINTS" id="PR00032">
    <property type="entry name" value="HTHARAC"/>
</dbReference>
<dbReference type="InterPro" id="IPR009057">
    <property type="entry name" value="Homeodomain-like_sf"/>
</dbReference>
<keyword evidence="12" id="KW-0418">Kinase</keyword>
<dbReference type="Pfam" id="PF12833">
    <property type="entry name" value="HTH_18"/>
    <property type="match status" value="1"/>
</dbReference>
<keyword evidence="4" id="KW-0805">Transcription regulation</keyword>
<feature type="domain" description="Response regulatory" evidence="11">
    <location>
        <begin position="1068"/>
        <end position="1183"/>
    </location>
</feature>
<dbReference type="Gene3D" id="3.40.50.2300">
    <property type="match status" value="1"/>
</dbReference>
<evidence type="ECO:0000256" key="3">
    <source>
        <dbReference type="ARBA" id="ARBA00022553"/>
    </source>
</evidence>
<evidence type="ECO:0000256" key="5">
    <source>
        <dbReference type="ARBA" id="ARBA00023125"/>
    </source>
</evidence>
<keyword evidence="6" id="KW-0804">Transcription</keyword>
<dbReference type="SMART" id="SM00448">
    <property type="entry name" value="REC"/>
    <property type="match status" value="1"/>
</dbReference>
<keyword evidence="8" id="KW-0812">Transmembrane</keyword>
<dbReference type="PANTHER" id="PTHR43547:SF2">
    <property type="entry name" value="HYBRID SIGNAL TRANSDUCTION HISTIDINE KINASE C"/>
    <property type="match status" value="1"/>
</dbReference>
<dbReference type="PROSITE" id="PS01124">
    <property type="entry name" value="HTH_ARAC_FAMILY_2"/>
    <property type="match status" value="1"/>
</dbReference>
<accession>A0A9Q5SSS4</accession>